<dbReference type="Gene3D" id="3.40.50.720">
    <property type="entry name" value="NAD(P)-binding Rossmann-like Domain"/>
    <property type="match status" value="1"/>
</dbReference>
<accession>A0A6J7F2R7</accession>
<dbReference type="InterPro" id="IPR052718">
    <property type="entry name" value="NmrA-type_oxidoreductase"/>
</dbReference>
<dbReference type="Gene3D" id="3.90.25.10">
    <property type="entry name" value="UDP-galactose 4-epimerase, domain 1"/>
    <property type="match status" value="1"/>
</dbReference>
<dbReference type="AlphaFoldDB" id="A0A6J7F2R7"/>
<dbReference type="SUPFAM" id="SSF51735">
    <property type="entry name" value="NAD(P)-binding Rossmann-fold domains"/>
    <property type="match status" value="1"/>
</dbReference>
<evidence type="ECO:0000259" key="1">
    <source>
        <dbReference type="Pfam" id="PF05368"/>
    </source>
</evidence>
<feature type="domain" description="NmrA-like" evidence="1">
    <location>
        <begin position="2"/>
        <end position="232"/>
    </location>
</feature>
<dbReference type="InterPro" id="IPR036291">
    <property type="entry name" value="NAD(P)-bd_dom_sf"/>
</dbReference>
<dbReference type="PANTHER" id="PTHR47129">
    <property type="entry name" value="QUINONE OXIDOREDUCTASE 2"/>
    <property type="match status" value="1"/>
</dbReference>
<gene>
    <name evidence="2" type="ORF">UFOPK3516_00100</name>
</gene>
<organism evidence="2">
    <name type="scientific">freshwater metagenome</name>
    <dbReference type="NCBI Taxonomy" id="449393"/>
    <lineage>
        <taxon>unclassified sequences</taxon>
        <taxon>metagenomes</taxon>
        <taxon>ecological metagenomes</taxon>
    </lineage>
</organism>
<dbReference type="EMBL" id="CAFBMB010000003">
    <property type="protein sequence ID" value="CAB4888018.1"/>
    <property type="molecule type" value="Genomic_DNA"/>
</dbReference>
<protein>
    <submittedName>
        <fullName evidence="2">Unannotated protein</fullName>
    </submittedName>
</protein>
<proteinExistence type="predicted"/>
<reference evidence="2" key="1">
    <citation type="submission" date="2020-05" db="EMBL/GenBank/DDBJ databases">
        <authorList>
            <person name="Chiriac C."/>
            <person name="Salcher M."/>
            <person name="Ghai R."/>
            <person name="Kavagutti S V."/>
        </authorList>
    </citation>
    <scope>NUCLEOTIDE SEQUENCE</scope>
</reference>
<dbReference type="PANTHER" id="PTHR47129:SF1">
    <property type="entry name" value="NMRA-LIKE DOMAIN-CONTAINING PROTEIN"/>
    <property type="match status" value="1"/>
</dbReference>
<dbReference type="InterPro" id="IPR008030">
    <property type="entry name" value="NmrA-like"/>
</dbReference>
<name>A0A6J7F2R7_9ZZZZ</name>
<sequence>MIVITGATGHVGGEAARVLIESGVDVRLLVRDASRARHLGAAEVVEGDFADPQRLADALNPGDCVFMVSLYETHDERLRKHSAFVEAAGQADVAQLAYLSFVNAATDAVFIHSVSHAETEDMIRASGVPFTFLRTSLYQSSSPLMFDQGLCAAPGGDGSASWVSRRDIGAAVAGALRTPGHAGKTYNLTGPEALTFSQTAERVNSLLGTHLSYEDVDDFDRLLTKGLPDPVAMKESRRSCFYSIRADEMSIVTDDIRTLSGVAAAPLDRHIQNYREQFIACDL</sequence>
<evidence type="ECO:0000313" key="2">
    <source>
        <dbReference type="EMBL" id="CAB4888018.1"/>
    </source>
</evidence>
<dbReference type="Pfam" id="PF05368">
    <property type="entry name" value="NmrA"/>
    <property type="match status" value="1"/>
</dbReference>